<dbReference type="PANTHER" id="PTHR47765:SF2">
    <property type="entry name" value="EXONUCLEASE MUT-7 HOMOLOG"/>
    <property type="match status" value="1"/>
</dbReference>
<dbReference type="InterPro" id="IPR036397">
    <property type="entry name" value="RNaseH_sf"/>
</dbReference>
<dbReference type="GO" id="GO:0008408">
    <property type="term" value="F:3'-5' exonuclease activity"/>
    <property type="evidence" value="ECO:0007669"/>
    <property type="project" value="InterPro"/>
</dbReference>
<feature type="region of interest" description="Disordered" evidence="1">
    <location>
        <begin position="72"/>
        <end position="97"/>
    </location>
</feature>
<dbReference type="InterPro" id="IPR012337">
    <property type="entry name" value="RNaseH-like_sf"/>
</dbReference>
<organism evidence="3 4">
    <name type="scientific">Symbiodinium microadriaticum</name>
    <name type="common">Dinoflagellate</name>
    <name type="synonym">Zooxanthella microadriatica</name>
    <dbReference type="NCBI Taxonomy" id="2951"/>
    <lineage>
        <taxon>Eukaryota</taxon>
        <taxon>Sar</taxon>
        <taxon>Alveolata</taxon>
        <taxon>Dinophyceae</taxon>
        <taxon>Suessiales</taxon>
        <taxon>Symbiodiniaceae</taxon>
        <taxon>Symbiodinium</taxon>
    </lineage>
</organism>
<evidence type="ECO:0000256" key="1">
    <source>
        <dbReference type="SAM" id="MobiDB-lite"/>
    </source>
</evidence>
<dbReference type="InterPro" id="IPR007214">
    <property type="entry name" value="YbaK/aa-tRNA-synth-assoc-dom"/>
</dbReference>
<name>A0A1Q9EY84_SYMMI</name>
<protein>
    <submittedName>
        <fullName evidence="3">Exonuclease mut-7</fullName>
    </submittedName>
</protein>
<dbReference type="SUPFAM" id="SSF55826">
    <property type="entry name" value="YbaK/ProRS associated domain"/>
    <property type="match status" value="1"/>
</dbReference>
<dbReference type="SMART" id="SM00474">
    <property type="entry name" value="35EXOc"/>
    <property type="match status" value="1"/>
</dbReference>
<keyword evidence="3" id="KW-0269">Exonuclease</keyword>
<comment type="caution">
    <text evidence="3">The sequence shown here is derived from an EMBL/GenBank/DDBJ whole genome shotgun (WGS) entry which is preliminary data.</text>
</comment>
<dbReference type="CDD" id="cd04332">
    <property type="entry name" value="YbaK_like"/>
    <property type="match status" value="1"/>
</dbReference>
<dbReference type="GO" id="GO:0003676">
    <property type="term" value="F:nucleic acid binding"/>
    <property type="evidence" value="ECO:0007669"/>
    <property type="project" value="InterPro"/>
</dbReference>
<dbReference type="InterPro" id="IPR002562">
    <property type="entry name" value="3'-5'_exonuclease_dom"/>
</dbReference>
<dbReference type="EMBL" id="LSRX01000044">
    <property type="protein sequence ID" value="OLQ12361.1"/>
    <property type="molecule type" value="Genomic_DNA"/>
</dbReference>
<dbReference type="SUPFAM" id="SSF53098">
    <property type="entry name" value="Ribonuclease H-like"/>
    <property type="match status" value="1"/>
</dbReference>
<dbReference type="AlphaFoldDB" id="A0A1Q9EY84"/>
<keyword evidence="3" id="KW-0378">Hydrolase</keyword>
<dbReference type="Pfam" id="PF04073">
    <property type="entry name" value="tRNA_edit"/>
    <property type="match status" value="1"/>
</dbReference>
<evidence type="ECO:0000313" key="4">
    <source>
        <dbReference type="Proteomes" id="UP000186817"/>
    </source>
</evidence>
<dbReference type="InterPro" id="IPR052408">
    <property type="entry name" value="Exonuclease_MUT-7-like"/>
</dbReference>
<proteinExistence type="predicted"/>
<gene>
    <name evidence="3" type="primary">mut-7</name>
    <name evidence="3" type="ORF">AK812_SmicGene3753</name>
</gene>
<dbReference type="Pfam" id="PF01612">
    <property type="entry name" value="DNA_pol_A_exo1"/>
    <property type="match status" value="1"/>
</dbReference>
<evidence type="ECO:0000259" key="2">
    <source>
        <dbReference type="SMART" id="SM00474"/>
    </source>
</evidence>
<dbReference type="Gene3D" id="3.30.420.10">
    <property type="entry name" value="Ribonuclease H-like superfamily/Ribonuclease H"/>
    <property type="match status" value="1"/>
</dbReference>
<dbReference type="OrthoDB" id="10261556at2759"/>
<dbReference type="PANTHER" id="PTHR47765">
    <property type="entry name" value="3'-5' EXONUCLEASE DOMAIN-CONTAINING PROTEIN"/>
    <property type="match status" value="1"/>
</dbReference>
<sequence length="756" mass="81772">MGHASRGYAATLTPCHGSWASRLRWCLPFAATGASHQAAPDLMRANNKHSCTTPDSCKFGCRRILRSAAAATSKSRNPCQNGGIISARSNHVGETMRTSRADQDLMLGGQGENGQEGGDGGTGTTVAMVLCVLPMECRLSFRKLRRALRSQGEGRCHAKPLGLASPEEAEESTGCQMGMVPPVCIEPKLPVFVDMQLFEVGCPSNVVVGAAHPSLHLTISSRVLLSEAEAAIADLSSIPGADDSDEPAPANKPAPVLFPLRAGGGTVVHAVVLVAAVRRLSRQLLFADLLPPGSDRDSDRSIWLSPDGSGRPMRLQLLVGRSLAERVGQSGAASVIKRLRAQQLIYVAGRLQLEELGEQYGRAIPSAPEEVRKKREAQFDNGIVDMVAEQIRILEEVHVPSQQEVGSARKVGAKKNEAPAAPDEPTLALAIPDAVHLVSDRAGLKKLENVLRERLSGSADLPESDSDQPSAATVTPLLPIVGIDAEWRPKSPTGIALLQLSFRRSVFLLDMVLMQDDEELWTSLARILRTALEAEHLYKVGFGLDVDLQRLAATLPAAMPEDVRSIIDLRDLAREALPDLPPALGLSSLTRTVFGRGLDKTWQVSDWQARPLEPEQLEYAAQDAHVCVRLFDSLCYNHATLATQQLPLVLGEVARTWRYWSGTEGRPGLKARLQDAERRVGDFRIETDQRGQTPRNLGRCVLLFSHEPALGTAVSGTLLPQEKKWLEASLCTSGGEEAGVARVRYSEKTESMTCSK</sequence>
<keyword evidence="3" id="KW-0540">Nuclease</keyword>
<keyword evidence="4" id="KW-1185">Reference proteome</keyword>
<reference evidence="3 4" key="1">
    <citation type="submission" date="2016-02" db="EMBL/GenBank/DDBJ databases">
        <title>Genome analysis of coral dinoflagellate symbionts highlights evolutionary adaptations to a symbiotic lifestyle.</title>
        <authorList>
            <person name="Aranda M."/>
            <person name="Li Y."/>
            <person name="Liew Y.J."/>
            <person name="Baumgarten S."/>
            <person name="Simakov O."/>
            <person name="Wilson M."/>
            <person name="Piel J."/>
            <person name="Ashoor H."/>
            <person name="Bougouffa S."/>
            <person name="Bajic V.B."/>
            <person name="Ryu T."/>
            <person name="Ravasi T."/>
            <person name="Bayer T."/>
            <person name="Micklem G."/>
            <person name="Kim H."/>
            <person name="Bhak J."/>
            <person name="Lajeunesse T.C."/>
            <person name="Voolstra C.R."/>
        </authorList>
    </citation>
    <scope>NUCLEOTIDE SEQUENCE [LARGE SCALE GENOMIC DNA]</scope>
    <source>
        <strain evidence="3 4">CCMP2467</strain>
    </source>
</reference>
<accession>A0A1Q9EY84</accession>
<evidence type="ECO:0000313" key="3">
    <source>
        <dbReference type="EMBL" id="OLQ12361.1"/>
    </source>
</evidence>
<dbReference type="InterPro" id="IPR036754">
    <property type="entry name" value="YbaK/aa-tRNA-synt-asso_dom_sf"/>
</dbReference>
<dbReference type="Gene3D" id="3.90.960.10">
    <property type="entry name" value="YbaK/aminoacyl-tRNA synthetase-associated domain"/>
    <property type="match status" value="1"/>
</dbReference>
<dbReference type="GO" id="GO:0002161">
    <property type="term" value="F:aminoacyl-tRNA deacylase activity"/>
    <property type="evidence" value="ECO:0007669"/>
    <property type="project" value="InterPro"/>
</dbReference>
<feature type="domain" description="3'-5' exonuclease" evidence="2">
    <location>
        <begin position="435"/>
        <end position="639"/>
    </location>
</feature>
<dbReference type="Proteomes" id="UP000186817">
    <property type="component" value="Unassembled WGS sequence"/>
</dbReference>